<reference evidence="2" key="1">
    <citation type="submission" date="2013-08" db="EMBL/GenBank/DDBJ databases">
        <authorList>
            <person name="Durkin A.S."/>
            <person name="Haft D.R."/>
            <person name="McCorrison J."/>
            <person name="Torralba M."/>
            <person name="Gillis M."/>
            <person name="Haft D.H."/>
            <person name="Methe B."/>
            <person name="Sutton G."/>
            <person name="Nelson K.E."/>
        </authorList>
    </citation>
    <scope>NUCLEOTIDE SEQUENCE [LARGE SCALE GENOMIC DNA]</scope>
    <source>
        <strain evidence="2">F0233</strain>
    </source>
</reference>
<evidence type="ECO:0000313" key="2">
    <source>
        <dbReference type="EMBL" id="ERK57474.1"/>
    </source>
</evidence>
<feature type="transmembrane region" description="Helical" evidence="1">
    <location>
        <begin position="39"/>
        <end position="62"/>
    </location>
</feature>
<keyword evidence="2" id="KW-0449">Lipoprotein</keyword>
<accession>U2QMS3</accession>
<sequence length="80" mass="9115">MNRGLWGLLLFISWLGSILLTVACWPVIAHLDVVIFDAWVWFVMLFCLNWLAINVILTFFFVRGVPTFVLADPSSTVNDV</sequence>
<keyword evidence="1" id="KW-1133">Transmembrane helix</keyword>
<dbReference type="AlphaFoldDB" id="U2QMS3"/>
<organism evidence="2 3">
    <name type="scientific">Propionibacterium acidifaciens F0233</name>
    <dbReference type="NCBI Taxonomy" id="553198"/>
    <lineage>
        <taxon>Bacteria</taxon>
        <taxon>Bacillati</taxon>
        <taxon>Actinomycetota</taxon>
        <taxon>Actinomycetes</taxon>
        <taxon>Propionibacteriales</taxon>
        <taxon>Propionibacteriaceae</taxon>
        <taxon>Propionibacterium</taxon>
    </lineage>
</organism>
<proteinExistence type="predicted"/>
<protein>
    <submittedName>
        <fullName evidence="2">Lipoprotein</fullName>
    </submittedName>
</protein>
<keyword evidence="1" id="KW-0472">Membrane</keyword>
<dbReference type="EMBL" id="ACVN02000153">
    <property type="protein sequence ID" value="ERK57474.1"/>
    <property type="molecule type" value="Genomic_DNA"/>
</dbReference>
<comment type="caution">
    <text evidence="2">The sequence shown here is derived from an EMBL/GenBank/DDBJ whole genome shotgun (WGS) entry which is preliminary data.</text>
</comment>
<gene>
    <name evidence="2" type="ORF">HMPREF0682_1909</name>
</gene>
<dbReference type="Proteomes" id="UP000017052">
    <property type="component" value="Unassembled WGS sequence"/>
</dbReference>
<keyword evidence="3" id="KW-1185">Reference proteome</keyword>
<keyword evidence="1" id="KW-0812">Transmembrane</keyword>
<name>U2QMS3_9ACTN</name>
<evidence type="ECO:0000313" key="3">
    <source>
        <dbReference type="Proteomes" id="UP000017052"/>
    </source>
</evidence>
<evidence type="ECO:0000256" key="1">
    <source>
        <dbReference type="SAM" id="Phobius"/>
    </source>
</evidence>
<dbReference type="PROSITE" id="PS51257">
    <property type="entry name" value="PROKAR_LIPOPROTEIN"/>
    <property type="match status" value="1"/>
</dbReference>